<dbReference type="EMBL" id="ATHJ01000147">
    <property type="protein sequence ID" value="EPR30934.1"/>
    <property type="molecule type" value="Genomic_DNA"/>
</dbReference>
<dbReference type="CDD" id="cd23432">
    <property type="entry name" value="beta-trefoil_Ricin_EndoBetaGal-like"/>
    <property type="match status" value="2"/>
</dbReference>
<evidence type="ECO:0000313" key="2">
    <source>
        <dbReference type="EMBL" id="EPR30934.1"/>
    </source>
</evidence>
<dbReference type="eggNOG" id="COG4447">
    <property type="taxonomic scope" value="Bacteria"/>
</dbReference>
<sequence length="1000" mass="111874">MSEITITRFANRLNPAKYINNEAGNLTVGLIQRDWLSAQWQIEPVPGTSYVRFKNLSKPDNYLHIEGGIPEAGPIEPGWLSSQWQSIVVQGTAFVRIRNRLPQVRYAHIESGQIDAGHVEPGWLSAQWLLEQVQGTSFVRIRSRWKPDHGLHIESGVLSAGPVAPGMLSGQWSMEKVAGTSFFRFKNRWKPDQYFHIESGRTEAGPVQQGWLSAQWLLEPVPGTAFVWLRNRWELDRYLHIERGILEAGPIEPGWLSAQWLTGMSMPVASLGEPLTGVYSVQGGDARLFERGMIVNGAGGRVVVSFAFPMIGRPSIVTGDPAKTRLFEDSVINFQSGKWQLEQIVPLIQNALAGRLVLVPTGQPAIPVPLIIGPETIDQSGDYGIMVTVSTLQERQLYDVAIIADGNQWRIAPHAVYYRRTWTDFGIAHITDIHVARRIDQFRKLLSQAGRAEAAQRMYNWNDRFRGFVRYANYLHGIGALDVILATGDLYDYIYEDDDDPIGGGNAEFFRKLILGQAPGPDFPDVEELLVPIFMVPGNHDYRKHPYKLIFDIHFGGTALGMHLGIDIERITNFSGYHLLRQDAIVLGNRLDGRSSPFELIGGGVPNVGVDGAERMVEVDPEIKAYKAFLADRGSYVVRLGAHRIAMLDSAHDVGMITGIMDGLRIRFGNASEDEKTFVGGSPNCEGISSEELAMVSDALAETPDGGLFILGVHAPLFNLWNNEYPYFLRRTQRPAQRGQDHAFLARIRPLLKKNIKIIEKAVEASHPLWFAGEHDHSAPRFVKRVDSQDLLDYGVSRGNAEALIQLLAGVGSHRPADVVLAGHTHHHNEFIVRTMQTGELAFYMDYYAQNPVNYYPTRFTRGWEDIVGAKVPETDVTYVEIAEDAPPDAAPQPLPYDTMYNYQLQVPPYPNPLSSSPDPRAWWSEHRPLVLQTGALGPLENSQISFTGFRILSVKNDVIDRIHFISTAKLETNQYRLAWEEAIRPDPPFKPGFKEAAPR</sequence>
<evidence type="ECO:0000313" key="3">
    <source>
        <dbReference type="Proteomes" id="UP000014977"/>
    </source>
</evidence>
<dbReference type="Gene3D" id="3.60.21.10">
    <property type="match status" value="1"/>
</dbReference>
<accession>S7UAI0</accession>
<dbReference type="InterPro" id="IPR029052">
    <property type="entry name" value="Metallo-depent_PP-like"/>
</dbReference>
<dbReference type="AlphaFoldDB" id="S7UAI0"/>
<protein>
    <recommendedName>
        <fullName evidence="1">Calcineurin-like phosphoesterase domain-containing protein</fullName>
    </recommendedName>
</protein>
<dbReference type="Pfam" id="PF00149">
    <property type="entry name" value="Metallophos"/>
    <property type="match status" value="1"/>
</dbReference>
<organism evidence="2 3">
    <name type="scientific">Desulfococcus multivorans DSM 2059</name>
    <dbReference type="NCBI Taxonomy" id="1121405"/>
    <lineage>
        <taxon>Bacteria</taxon>
        <taxon>Pseudomonadati</taxon>
        <taxon>Thermodesulfobacteriota</taxon>
        <taxon>Desulfobacteria</taxon>
        <taxon>Desulfobacterales</taxon>
        <taxon>Desulfococcaceae</taxon>
        <taxon>Desulfococcus</taxon>
    </lineage>
</organism>
<dbReference type="InterPro" id="IPR004843">
    <property type="entry name" value="Calcineurin-like_PHP"/>
</dbReference>
<comment type="caution">
    <text evidence="2">The sequence shown here is derived from an EMBL/GenBank/DDBJ whole genome shotgun (WGS) entry which is preliminary data.</text>
</comment>
<feature type="non-terminal residue" evidence="2">
    <location>
        <position position="1000"/>
    </location>
</feature>
<dbReference type="Gene3D" id="2.80.10.50">
    <property type="match status" value="3"/>
</dbReference>
<feature type="domain" description="Calcineurin-like phosphoesterase" evidence="1">
    <location>
        <begin position="427"/>
        <end position="548"/>
    </location>
</feature>
<name>S7UAI0_DESML</name>
<dbReference type="GO" id="GO:0016787">
    <property type="term" value="F:hydrolase activity"/>
    <property type="evidence" value="ECO:0007669"/>
    <property type="project" value="InterPro"/>
</dbReference>
<dbReference type="STRING" id="897.B2D07_02200"/>
<proteinExistence type="predicted"/>
<dbReference type="SUPFAM" id="SSF50370">
    <property type="entry name" value="Ricin B-like lectins"/>
    <property type="match status" value="1"/>
</dbReference>
<gene>
    <name evidence="2" type="ORF">dsmv_3690</name>
</gene>
<keyword evidence="3" id="KW-1185">Reference proteome</keyword>
<dbReference type="Proteomes" id="UP000014977">
    <property type="component" value="Unassembled WGS sequence"/>
</dbReference>
<dbReference type="SUPFAM" id="SSF56300">
    <property type="entry name" value="Metallo-dependent phosphatases"/>
    <property type="match status" value="1"/>
</dbReference>
<dbReference type="RefSeq" id="WP_020878858.1">
    <property type="nucleotide sequence ID" value="NZ_ATHJ01000147.1"/>
</dbReference>
<dbReference type="InterPro" id="IPR035992">
    <property type="entry name" value="Ricin_B-like_lectins"/>
</dbReference>
<evidence type="ECO:0000259" key="1">
    <source>
        <dbReference type="Pfam" id="PF00149"/>
    </source>
</evidence>
<reference evidence="2 3" key="1">
    <citation type="journal article" date="2013" name="Genome Announc.">
        <title>Draft genome sequences for three mercury-methylating, sulfate-reducing bacteria.</title>
        <authorList>
            <person name="Brown S.D."/>
            <person name="Hurt R.A.Jr."/>
            <person name="Gilmour C.C."/>
            <person name="Elias D.A."/>
        </authorList>
    </citation>
    <scope>NUCLEOTIDE SEQUENCE [LARGE SCALE GENOMIC DNA]</scope>
    <source>
        <strain evidence="2 3">DSM 2059</strain>
    </source>
</reference>